<accession>Q8ZYN1</accession>
<dbReference type="STRING" id="178306.PAE0700"/>
<gene>
    <name evidence="1" type="ordered locus">PAE0700</name>
</gene>
<dbReference type="PATRIC" id="fig|178306.9.peg.507"/>
<keyword evidence="2" id="KW-1185">Reference proteome</keyword>
<evidence type="ECO:0000313" key="2">
    <source>
        <dbReference type="Proteomes" id="UP000002439"/>
    </source>
</evidence>
<organism evidence="1 2">
    <name type="scientific">Pyrobaculum aerophilum (strain ATCC 51768 / DSM 7523 / JCM 9630 / CIP 104966 / NBRC 100827 / IM2)</name>
    <dbReference type="NCBI Taxonomy" id="178306"/>
    <lineage>
        <taxon>Archaea</taxon>
        <taxon>Thermoproteota</taxon>
        <taxon>Thermoprotei</taxon>
        <taxon>Thermoproteales</taxon>
        <taxon>Thermoproteaceae</taxon>
        <taxon>Pyrobaculum</taxon>
    </lineage>
</organism>
<name>Q8ZYN1_PYRAE</name>
<dbReference type="EMBL" id="AE009441">
    <property type="protein sequence ID" value="AAL62962.1"/>
    <property type="molecule type" value="Genomic_DNA"/>
</dbReference>
<sequence>MPAALMDNNLIKKKECVFPDRGLGWNQIKAMRKERIGCHKIYRQLRTHYRWLKDL</sequence>
<proteinExistence type="predicted"/>
<dbReference type="EnsemblBacteria" id="AAL62962">
    <property type="protein sequence ID" value="AAL62962"/>
    <property type="gene ID" value="PAE0700"/>
</dbReference>
<dbReference type="AlphaFoldDB" id="Q8ZYN1"/>
<reference evidence="1 2" key="1">
    <citation type="journal article" date="2002" name="Proc. Natl. Acad. Sci. U.S.A.">
        <title>Genome sequence of the hyperthermophilic crenarchaeon Pyrobaculum aerophilum.</title>
        <authorList>
            <person name="Fitz-Gibbon S.T."/>
            <person name="Ladner H."/>
            <person name="Kim U.J."/>
            <person name="Stetter K.O."/>
            <person name="Simon M.I."/>
            <person name="Miller J.H."/>
        </authorList>
    </citation>
    <scope>NUCLEOTIDE SEQUENCE [LARGE SCALE GENOMIC DNA]</scope>
    <source>
        <strain evidence="2">ATCC 51768 / DSM 7523 / JCM 9630 / CIP 104966 / NBRC 100827 / IM2</strain>
    </source>
</reference>
<dbReference type="KEGG" id="pai:PAE0700"/>
<dbReference type="HOGENOM" id="CLU_3021105_0_0_2"/>
<protein>
    <submittedName>
        <fullName evidence="1">Uncharacterized protein</fullName>
    </submittedName>
</protein>
<dbReference type="Proteomes" id="UP000002439">
    <property type="component" value="Chromosome"/>
</dbReference>
<dbReference type="InParanoid" id="Q8ZYN1"/>
<evidence type="ECO:0000313" key="1">
    <source>
        <dbReference type="EMBL" id="AAL62962.1"/>
    </source>
</evidence>